<proteinExistence type="predicted"/>
<sequence length="107" mass="12209">MFRGDKLQPHLPHQHHREEWQGHRQPGQPQKPPLSEHKEFAVCSVAEWNSHQRQVFSVFFTAVQRLHADLGEDGGELQPAELLSGKPVQILPSPSLPGNTLDKQRLR</sequence>
<reference evidence="2" key="2">
    <citation type="submission" date="2018-05" db="EMBL/GenBank/DDBJ databases">
        <title>OpunRS2 (Oryza punctata Reference Sequence Version 2).</title>
        <authorList>
            <person name="Zhang J."/>
            <person name="Kudrna D."/>
            <person name="Lee S."/>
            <person name="Talag J."/>
            <person name="Welchert J."/>
            <person name="Wing R.A."/>
        </authorList>
    </citation>
    <scope>NUCLEOTIDE SEQUENCE [LARGE SCALE GENOMIC DNA]</scope>
</reference>
<dbReference type="AlphaFoldDB" id="A0A0E0M7F7"/>
<protein>
    <submittedName>
        <fullName evidence="2">Uncharacterized protein</fullName>
    </submittedName>
</protein>
<organism evidence="2">
    <name type="scientific">Oryza punctata</name>
    <name type="common">Red rice</name>
    <dbReference type="NCBI Taxonomy" id="4537"/>
    <lineage>
        <taxon>Eukaryota</taxon>
        <taxon>Viridiplantae</taxon>
        <taxon>Streptophyta</taxon>
        <taxon>Embryophyta</taxon>
        <taxon>Tracheophyta</taxon>
        <taxon>Spermatophyta</taxon>
        <taxon>Magnoliopsida</taxon>
        <taxon>Liliopsida</taxon>
        <taxon>Poales</taxon>
        <taxon>Poaceae</taxon>
        <taxon>BOP clade</taxon>
        <taxon>Oryzoideae</taxon>
        <taxon>Oryzeae</taxon>
        <taxon>Oryzinae</taxon>
        <taxon>Oryza</taxon>
    </lineage>
</organism>
<evidence type="ECO:0000256" key="1">
    <source>
        <dbReference type="SAM" id="MobiDB-lite"/>
    </source>
</evidence>
<dbReference type="HOGENOM" id="CLU_2376514_0_0_1"/>
<dbReference type="EnsemblPlants" id="OPUNC10G07940.1">
    <property type="protein sequence ID" value="OPUNC10G07940.1"/>
    <property type="gene ID" value="OPUNC10G07940"/>
</dbReference>
<evidence type="ECO:0000313" key="2">
    <source>
        <dbReference type="EnsemblPlants" id="OPUNC10G07940.1"/>
    </source>
</evidence>
<accession>A0A0E0M7F7</accession>
<dbReference type="Proteomes" id="UP000026962">
    <property type="component" value="Chromosome 10"/>
</dbReference>
<name>A0A0E0M7F7_ORYPU</name>
<evidence type="ECO:0000313" key="3">
    <source>
        <dbReference type="Proteomes" id="UP000026962"/>
    </source>
</evidence>
<keyword evidence="3" id="KW-1185">Reference proteome</keyword>
<reference evidence="2" key="1">
    <citation type="submission" date="2015-04" db="UniProtKB">
        <authorList>
            <consortium name="EnsemblPlants"/>
        </authorList>
    </citation>
    <scope>IDENTIFICATION</scope>
</reference>
<feature type="region of interest" description="Disordered" evidence="1">
    <location>
        <begin position="84"/>
        <end position="107"/>
    </location>
</feature>
<dbReference type="Gramene" id="OPUNC10G07940.1">
    <property type="protein sequence ID" value="OPUNC10G07940.1"/>
    <property type="gene ID" value="OPUNC10G07940"/>
</dbReference>
<feature type="region of interest" description="Disordered" evidence="1">
    <location>
        <begin position="1"/>
        <end position="37"/>
    </location>
</feature>